<dbReference type="RefSeq" id="WP_256117373.1">
    <property type="nucleotide sequence ID" value="NZ_WHSB02000004.1"/>
</dbReference>
<dbReference type="Proteomes" id="UP000996601">
    <property type="component" value="Unassembled WGS sequence"/>
</dbReference>
<feature type="compositionally biased region" description="Gly residues" evidence="1">
    <location>
        <begin position="55"/>
        <end position="64"/>
    </location>
</feature>
<feature type="region of interest" description="Disordered" evidence="1">
    <location>
        <begin position="45"/>
        <end position="64"/>
    </location>
</feature>
<proteinExistence type="predicted"/>
<evidence type="ECO:0000256" key="1">
    <source>
        <dbReference type="SAM" id="MobiDB-lite"/>
    </source>
</evidence>
<protein>
    <submittedName>
        <fullName evidence="2">Uncharacterized protein</fullName>
    </submittedName>
</protein>
<comment type="caution">
    <text evidence="2">The sequence shown here is derived from an EMBL/GenBank/DDBJ whole genome shotgun (WGS) entry which is preliminary data.</text>
</comment>
<reference evidence="2" key="1">
    <citation type="submission" date="2021-07" db="EMBL/GenBank/DDBJ databases">
        <title>Shinella sp. nov., a novel member of the genus Shinella from water.</title>
        <authorList>
            <person name="Deng Y."/>
        </authorList>
    </citation>
    <scope>NUCLEOTIDE SEQUENCE</scope>
    <source>
        <strain evidence="2">CPCC 100929</strain>
    </source>
</reference>
<evidence type="ECO:0000313" key="3">
    <source>
        <dbReference type="Proteomes" id="UP000996601"/>
    </source>
</evidence>
<dbReference type="EMBL" id="WHSB02000004">
    <property type="protein sequence ID" value="MCQ4630937.1"/>
    <property type="molecule type" value="Genomic_DNA"/>
</dbReference>
<sequence>MEKKTYEILTDTFPARAPLGTGATIDLTEGEAKYPLLSEEIRLAGSKPAVKPKGKAGGSEGEGA</sequence>
<accession>A0ABT1R6Y3</accession>
<organism evidence="2 3">
    <name type="scientific">Shinella lacus</name>
    <dbReference type="NCBI Taxonomy" id="2654216"/>
    <lineage>
        <taxon>Bacteria</taxon>
        <taxon>Pseudomonadati</taxon>
        <taxon>Pseudomonadota</taxon>
        <taxon>Alphaproteobacteria</taxon>
        <taxon>Hyphomicrobiales</taxon>
        <taxon>Rhizobiaceae</taxon>
        <taxon>Shinella</taxon>
    </lineage>
</organism>
<name>A0ABT1R6Y3_9HYPH</name>
<keyword evidence="3" id="KW-1185">Reference proteome</keyword>
<evidence type="ECO:0000313" key="2">
    <source>
        <dbReference type="EMBL" id="MCQ4630937.1"/>
    </source>
</evidence>
<gene>
    <name evidence="2" type="ORF">GB927_012865</name>
</gene>